<gene>
    <name evidence="1" type="ORF">E2C01_002953</name>
</gene>
<keyword evidence="2" id="KW-1185">Reference proteome</keyword>
<dbReference type="AlphaFoldDB" id="A0A5B7CL93"/>
<comment type="caution">
    <text evidence="1">The sequence shown here is derived from an EMBL/GenBank/DDBJ whole genome shotgun (WGS) entry which is preliminary data.</text>
</comment>
<evidence type="ECO:0000313" key="2">
    <source>
        <dbReference type="Proteomes" id="UP000324222"/>
    </source>
</evidence>
<accession>A0A5B7CL93</accession>
<sequence length="101" mass="11373">MNVDTRTITTTSHNTSPHHHHFIHHNIPLPAINKHSTQVIHPAPPHTPIPTLHLQNYKFTASKNDRPSTCALNPRQIKQSSPKNTVVLLVIIFKRGSDGWS</sequence>
<name>A0A5B7CL93_PORTR</name>
<evidence type="ECO:0000313" key="1">
    <source>
        <dbReference type="EMBL" id="MPC10319.1"/>
    </source>
</evidence>
<reference evidence="1 2" key="1">
    <citation type="submission" date="2019-05" db="EMBL/GenBank/DDBJ databases">
        <title>Another draft genome of Portunus trituberculatus and its Hox gene families provides insights of decapod evolution.</title>
        <authorList>
            <person name="Jeong J.-H."/>
            <person name="Song I."/>
            <person name="Kim S."/>
            <person name="Choi T."/>
            <person name="Kim D."/>
            <person name="Ryu S."/>
            <person name="Kim W."/>
        </authorList>
    </citation>
    <scope>NUCLEOTIDE SEQUENCE [LARGE SCALE GENOMIC DNA]</scope>
    <source>
        <tissue evidence="1">Muscle</tissue>
    </source>
</reference>
<dbReference type="EMBL" id="VSRR010000111">
    <property type="protein sequence ID" value="MPC10319.1"/>
    <property type="molecule type" value="Genomic_DNA"/>
</dbReference>
<protein>
    <submittedName>
        <fullName evidence="1">Uncharacterized protein</fullName>
    </submittedName>
</protein>
<dbReference type="Proteomes" id="UP000324222">
    <property type="component" value="Unassembled WGS sequence"/>
</dbReference>
<organism evidence="1 2">
    <name type="scientific">Portunus trituberculatus</name>
    <name type="common">Swimming crab</name>
    <name type="synonym">Neptunus trituberculatus</name>
    <dbReference type="NCBI Taxonomy" id="210409"/>
    <lineage>
        <taxon>Eukaryota</taxon>
        <taxon>Metazoa</taxon>
        <taxon>Ecdysozoa</taxon>
        <taxon>Arthropoda</taxon>
        <taxon>Crustacea</taxon>
        <taxon>Multicrustacea</taxon>
        <taxon>Malacostraca</taxon>
        <taxon>Eumalacostraca</taxon>
        <taxon>Eucarida</taxon>
        <taxon>Decapoda</taxon>
        <taxon>Pleocyemata</taxon>
        <taxon>Brachyura</taxon>
        <taxon>Eubrachyura</taxon>
        <taxon>Portunoidea</taxon>
        <taxon>Portunidae</taxon>
        <taxon>Portuninae</taxon>
        <taxon>Portunus</taxon>
    </lineage>
</organism>
<proteinExistence type="predicted"/>